<dbReference type="OrthoDB" id="9790023at2"/>
<organism evidence="4 5">
    <name type="scientific">Chryseotalea sanaruensis</name>
    <dbReference type="NCBI Taxonomy" id="2482724"/>
    <lineage>
        <taxon>Bacteria</taxon>
        <taxon>Pseudomonadati</taxon>
        <taxon>Bacteroidota</taxon>
        <taxon>Cytophagia</taxon>
        <taxon>Cytophagales</taxon>
        <taxon>Chryseotaleaceae</taxon>
        <taxon>Chryseotalea</taxon>
    </lineage>
</organism>
<dbReference type="InterPro" id="IPR041698">
    <property type="entry name" value="Methyltransf_25"/>
</dbReference>
<feature type="domain" description="Methyltransferase" evidence="3">
    <location>
        <begin position="45"/>
        <end position="135"/>
    </location>
</feature>
<comment type="caution">
    <text evidence="4">The sequence shown here is derived from an EMBL/GenBank/DDBJ whole genome shotgun (WGS) entry which is preliminary data.</text>
</comment>
<dbReference type="GO" id="GO:0008168">
    <property type="term" value="F:methyltransferase activity"/>
    <property type="evidence" value="ECO:0007669"/>
    <property type="project" value="UniProtKB-KW"/>
</dbReference>
<evidence type="ECO:0000259" key="3">
    <source>
        <dbReference type="Pfam" id="PF13649"/>
    </source>
</evidence>
<dbReference type="CDD" id="cd02440">
    <property type="entry name" value="AdoMet_MTases"/>
    <property type="match status" value="1"/>
</dbReference>
<protein>
    <submittedName>
        <fullName evidence="4">Class I SAM-dependent methyltransferase</fullName>
    </submittedName>
</protein>
<dbReference type="PANTHER" id="PTHR43861">
    <property type="entry name" value="TRANS-ACONITATE 2-METHYLTRANSFERASE-RELATED"/>
    <property type="match status" value="1"/>
</dbReference>
<dbReference type="Pfam" id="PF13649">
    <property type="entry name" value="Methyltransf_25"/>
    <property type="match status" value="1"/>
</dbReference>
<dbReference type="AlphaFoldDB" id="A0A401U5W4"/>
<accession>A0A401U5W4</accession>
<dbReference type="Gene3D" id="3.40.50.150">
    <property type="entry name" value="Vaccinia Virus protein VP39"/>
    <property type="match status" value="1"/>
</dbReference>
<name>A0A401U5W4_9BACT</name>
<dbReference type="Proteomes" id="UP000288227">
    <property type="component" value="Unassembled WGS sequence"/>
</dbReference>
<keyword evidence="2 4" id="KW-0808">Transferase</keyword>
<dbReference type="SUPFAM" id="SSF53335">
    <property type="entry name" value="S-adenosyl-L-methionine-dependent methyltransferases"/>
    <property type="match status" value="1"/>
</dbReference>
<reference evidence="4 5" key="1">
    <citation type="submission" date="2018-11" db="EMBL/GenBank/DDBJ databases">
        <title>Chryseotalea sanarue gen. nov., sp., nov., a member of the family Cytophagaceae, isolated from a brackish lake in Hamamatsu Japan.</title>
        <authorList>
            <person name="Maejima Y."/>
            <person name="Iino T."/>
            <person name="Muraguchi Y."/>
            <person name="Fukuda K."/>
            <person name="Ohkuma M."/>
            <person name="Moriuchi R."/>
            <person name="Dohra H."/>
            <person name="Kimbara K."/>
            <person name="Shintani M."/>
        </authorList>
    </citation>
    <scope>NUCLEOTIDE SEQUENCE [LARGE SCALE GENOMIC DNA]</scope>
    <source>
        <strain evidence="4 5">Ys</strain>
    </source>
</reference>
<evidence type="ECO:0000256" key="2">
    <source>
        <dbReference type="ARBA" id="ARBA00022679"/>
    </source>
</evidence>
<evidence type="ECO:0000313" key="5">
    <source>
        <dbReference type="Proteomes" id="UP000288227"/>
    </source>
</evidence>
<dbReference type="EMBL" id="BHXQ01000001">
    <property type="protein sequence ID" value="GCC50240.1"/>
    <property type="molecule type" value="Genomic_DNA"/>
</dbReference>
<dbReference type="PANTHER" id="PTHR43861:SF1">
    <property type="entry name" value="TRANS-ACONITATE 2-METHYLTRANSFERASE"/>
    <property type="match status" value="1"/>
</dbReference>
<evidence type="ECO:0000256" key="1">
    <source>
        <dbReference type="ARBA" id="ARBA00022603"/>
    </source>
</evidence>
<proteinExistence type="predicted"/>
<gene>
    <name evidence="4" type="ORF">SanaruYs_04550</name>
</gene>
<dbReference type="RefSeq" id="WP_127120889.1">
    <property type="nucleotide sequence ID" value="NZ_BHXQ01000001.1"/>
</dbReference>
<dbReference type="InterPro" id="IPR029063">
    <property type="entry name" value="SAM-dependent_MTases_sf"/>
</dbReference>
<dbReference type="GO" id="GO:0032259">
    <property type="term" value="P:methylation"/>
    <property type="evidence" value="ECO:0007669"/>
    <property type="project" value="UniProtKB-KW"/>
</dbReference>
<evidence type="ECO:0000313" key="4">
    <source>
        <dbReference type="EMBL" id="GCC50240.1"/>
    </source>
</evidence>
<keyword evidence="5" id="KW-1185">Reference proteome</keyword>
<sequence>MNQEKHWNTIGTSYKDEIFDVFASDKNKILPKYFQKHANKKHTAIDFGCGIGKAFPHLSPLFKKVIGTDISARLLNQAKKQPYTNISLIKADLSKPDLKFPKVDFAFCCNVIMLPEIEKNYTMFKNIQRSLKPGGHALLVLPSIESMMFASWRLIDWYQKEGVALDDIPNSELAYFKSPKKEILRGNVHINGVPTKHYAAPELEVILREAGFQVKAIKKIEYDWNTEFSTVPDWMKSPYPWDWLVECKKVETSLLVI</sequence>
<keyword evidence="1 4" id="KW-0489">Methyltransferase</keyword>